<sequence length="258" mass="27636">MLLTVLGCSGSLPSADSPASGYLVEADGFRLLLDLGNGVLGALQRHGDPFGLDALVLSHLHPDHCADFSALTVLRRYHPDPPYDTRARRLPVYAPSEAATRLAAAYAPSEAERGETDLSDVYEFHRLTPGTVHIGPFELTVEQVAHPCEAFGFRLTTDGRTLAYTGDSGPCEALRKLAESADLLLAEACWPHEPEAHPPDLHLSGLEAGQLAAVAGVRRLVVTHVPPWADRQQMATEARSAFPGEVDLAFPGATYQVG</sequence>
<dbReference type="Proteomes" id="UP000533598">
    <property type="component" value="Unassembled WGS sequence"/>
</dbReference>
<dbReference type="InterPro" id="IPR001279">
    <property type="entry name" value="Metallo-B-lactamas"/>
</dbReference>
<dbReference type="Pfam" id="PF12706">
    <property type="entry name" value="Lactamase_B_2"/>
    <property type="match status" value="1"/>
</dbReference>
<evidence type="ECO:0000313" key="3">
    <source>
        <dbReference type="Proteomes" id="UP000533598"/>
    </source>
</evidence>
<name>A0A7W7FYP7_9PSEU</name>
<dbReference type="InterPro" id="IPR036866">
    <property type="entry name" value="RibonucZ/Hydroxyglut_hydro"/>
</dbReference>
<protein>
    <submittedName>
        <fullName evidence="2">Ribonuclease BN (tRNA processing enzyme)</fullName>
    </submittedName>
</protein>
<gene>
    <name evidence="2" type="ORF">HNR67_008488</name>
</gene>
<dbReference type="PANTHER" id="PTHR46018:SF4">
    <property type="entry name" value="METALLO-HYDROLASE YHFI-RELATED"/>
    <property type="match status" value="1"/>
</dbReference>
<reference evidence="2 3" key="1">
    <citation type="submission" date="2020-08" db="EMBL/GenBank/DDBJ databases">
        <title>Sequencing the genomes of 1000 actinobacteria strains.</title>
        <authorList>
            <person name="Klenk H.-P."/>
        </authorList>
    </citation>
    <scope>NUCLEOTIDE SEQUENCE [LARGE SCALE GENOMIC DNA]</scope>
    <source>
        <strain evidence="2 3">DSM 44230</strain>
    </source>
</reference>
<proteinExistence type="predicted"/>
<dbReference type="AlphaFoldDB" id="A0A7W7FYP7"/>
<dbReference type="RefSeq" id="WP_185009625.1">
    <property type="nucleotide sequence ID" value="NZ_BAAAUI010000007.1"/>
</dbReference>
<dbReference type="CDD" id="cd07716">
    <property type="entry name" value="RNaseZ_short-form-like_MBL-fold"/>
    <property type="match status" value="1"/>
</dbReference>
<dbReference type="EMBL" id="JACHMH010000001">
    <property type="protein sequence ID" value="MBB4682370.1"/>
    <property type="molecule type" value="Genomic_DNA"/>
</dbReference>
<dbReference type="PANTHER" id="PTHR46018">
    <property type="entry name" value="ZINC PHOSPHODIESTERASE ELAC PROTEIN 1"/>
    <property type="match status" value="1"/>
</dbReference>
<keyword evidence="3" id="KW-1185">Reference proteome</keyword>
<dbReference type="Gene3D" id="3.60.15.10">
    <property type="entry name" value="Ribonuclease Z/Hydroxyacylglutathione hydrolase-like"/>
    <property type="match status" value="1"/>
</dbReference>
<feature type="domain" description="Metallo-beta-lactamase" evidence="1">
    <location>
        <begin position="18"/>
        <end position="192"/>
    </location>
</feature>
<dbReference type="GO" id="GO:0042781">
    <property type="term" value="F:3'-tRNA processing endoribonuclease activity"/>
    <property type="evidence" value="ECO:0007669"/>
    <property type="project" value="TreeGrafter"/>
</dbReference>
<evidence type="ECO:0000313" key="2">
    <source>
        <dbReference type="EMBL" id="MBB4682370.1"/>
    </source>
</evidence>
<evidence type="ECO:0000259" key="1">
    <source>
        <dbReference type="SMART" id="SM00849"/>
    </source>
</evidence>
<dbReference type="SUPFAM" id="SSF56281">
    <property type="entry name" value="Metallo-hydrolase/oxidoreductase"/>
    <property type="match status" value="1"/>
</dbReference>
<organism evidence="2 3">
    <name type="scientific">Crossiella cryophila</name>
    <dbReference type="NCBI Taxonomy" id="43355"/>
    <lineage>
        <taxon>Bacteria</taxon>
        <taxon>Bacillati</taxon>
        <taxon>Actinomycetota</taxon>
        <taxon>Actinomycetes</taxon>
        <taxon>Pseudonocardiales</taxon>
        <taxon>Pseudonocardiaceae</taxon>
        <taxon>Crossiella</taxon>
    </lineage>
</organism>
<comment type="caution">
    <text evidence="2">The sequence shown here is derived from an EMBL/GenBank/DDBJ whole genome shotgun (WGS) entry which is preliminary data.</text>
</comment>
<dbReference type="SMART" id="SM00849">
    <property type="entry name" value="Lactamase_B"/>
    <property type="match status" value="1"/>
</dbReference>
<accession>A0A7W7FYP7</accession>